<dbReference type="InterPro" id="IPR036047">
    <property type="entry name" value="F-box-like_dom_sf"/>
</dbReference>
<dbReference type="EMBL" id="JACAZH010000010">
    <property type="protein sequence ID" value="KAF7357616.1"/>
    <property type="molecule type" value="Genomic_DNA"/>
</dbReference>
<protein>
    <submittedName>
        <fullName evidence="2">F-box domain-containing protein</fullName>
    </submittedName>
</protein>
<gene>
    <name evidence="2" type="ORF">MSAN_01358000</name>
</gene>
<reference evidence="2" key="1">
    <citation type="submission" date="2020-05" db="EMBL/GenBank/DDBJ databases">
        <title>Mycena genomes resolve the evolution of fungal bioluminescence.</title>
        <authorList>
            <person name="Tsai I.J."/>
        </authorList>
    </citation>
    <scope>NUCLEOTIDE SEQUENCE</scope>
    <source>
        <strain evidence="2">160909Yilan</strain>
    </source>
</reference>
<comment type="caution">
    <text evidence="2">The sequence shown here is derived from an EMBL/GenBank/DDBJ whole genome shotgun (WGS) entry which is preliminary data.</text>
</comment>
<feature type="domain" description="F-box" evidence="1">
    <location>
        <begin position="81"/>
        <end position="129"/>
    </location>
</feature>
<sequence>MAVYTPQLHASMTLTPASVRAAVLEQTERTRQSSKADIERFITESELRIISLDSQINALTELRDLQRACVLALRYIISPIRTLPVELVAEIFDLAIEDKTHIHDAHRISQVCADWRQVAHKTPRLWIRPLRVNLCKKENVSDGLKTWLARSAPMPIMIRMSFLPGLRDISAGILEEVLRVAPRLGSLQISTILAAPSSLVRQLGQCRLASLEELDLGRIDDEIDSTPLSFTTVPRLRKLRIINCPIAYQILVPWAQLTDLTVSASPDVTYGILSQCANLLKAVVITSRWAPLPVVNQTILFFSQLHTLSLDFLASSEHIASFFDYLSTPLLQDLCLNSNPVHWPQAHFTAFQLRTPNITRLEFGYSASMTSDDLVAAVRHASSLTHLILTSCDNVFDDTFICTLHYQDGVTPLVPRLHNLVVSSEMADFTEDVLAGMIASRWWTDTELDSEVTPPAVARWTHVEFDIEGYEWGPQFGDILKDIPSDILSY</sequence>
<dbReference type="AlphaFoldDB" id="A0A8H6YF88"/>
<evidence type="ECO:0000313" key="2">
    <source>
        <dbReference type="EMBL" id="KAF7357616.1"/>
    </source>
</evidence>
<dbReference type="SUPFAM" id="SSF81383">
    <property type="entry name" value="F-box domain"/>
    <property type="match status" value="1"/>
</dbReference>
<dbReference type="Pfam" id="PF12937">
    <property type="entry name" value="F-box-like"/>
    <property type="match status" value="1"/>
</dbReference>
<dbReference type="SUPFAM" id="SSF52047">
    <property type="entry name" value="RNI-like"/>
    <property type="match status" value="1"/>
</dbReference>
<dbReference type="Proteomes" id="UP000623467">
    <property type="component" value="Unassembled WGS sequence"/>
</dbReference>
<evidence type="ECO:0000259" key="1">
    <source>
        <dbReference type="Pfam" id="PF12937"/>
    </source>
</evidence>
<dbReference type="Gene3D" id="1.20.1280.50">
    <property type="match status" value="1"/>
</dbReference>
<name>A0A8H6YF88_9AGAR</name>
<accession>A0A8H6YF88</accession>
<proteinExistence type="predicted"/>
<keyword evidence="3" id="KW-1185">Reference proteome</keyword>
<dbReference type="OrthoDB" id="3005190at2759"/>
<evidence type="ECO:0000313" key="3">
    <source>
        <dbReference type="Proteomes" id="UP000623467"/>
    </source>
</evidence>
<dbReference type="InterPro" id="IPR001810">
    <property type="entry name" value="F-box_dom"/>
</dbReference>
<dbReference type="InterPro" id="IPR032675">
    <property type="entry name" value="LRR_dom_sf"/>
</dbReference>
<dbReference type="Gene3D" id="3.80.10.10">
    <property type="entry name" value="Ribonuclease Inhibitor"/>
    <property type="match status" value="1"/>
</dbReference>
<organism evidence="2 3">
    <name type="scientific">Mycena sanguinolenta</name>
    <dbReference type="NCBI Taxonomy" id="230812"/>
    <lineage>
        <taxon>Eukaryota</taxon>
        <taxon>Fungi</taxon>
        <taxon>Dikarya</taxon>
        <taxon>Basidiomycota</taxon>
        <taxon>Agaricomycotina</taxon>
        <taxon>Agaricomycetes</taxon>
        <taxon>Agaricomycetidae</taxon>
        <taxon>Agaricales</taxon>
        <taxon>Marasmiineae</taxon>
        <taxon>Mycenaceae</taxon>
        <taxon>Mycena</taxon>
    </lineage>
</organism>